<reference evidence="7" key="1">
    <citation type="journal article" date="2021" name="Nat. Commun.">
        <title>Genomic analyses provide insights into spinach domestication and the genetic basis of agronomic traits.</title>
        <authorList>
            <person name="Cai X."/>
            <person name="Sun X."/>
            <person name="Xu C."/>
            <person name="Sun H."/>
            <person name="Wang X."/>
            <person name="Ge C."/>
            <person name="Zhang Z."/>
            <person name="Wang Q."/>
            <person name="Fei Z."/>
            <person name="Jiao C."/>
            <person name="Wang Q."/>
        </authorList>
    </citation>
    <scope>NUCLEOTIDE SEQUENCE [LARGE SCALE GENOMIC DNA]</scope>
    <source>
        <strain evidence="7">cv. Varoflay</strain>
    </source>
</reference>
<dbReference type="GeneID" id="110789438"/>
<evidence type="ECO:0000256" key="5">
    <source>
        <dbReference type="SAM" id="MobiDB-lite"/>
    </source>
</evidence>
<dbReference type="RefSeq" id="XP_021849793.2">
    <property type="nucleotide sequence ID" value="XM_021994101.2"/>
</dbReference>
<feature type="domain" description="NAC" evidence="6">
    <location>
        <begin position="23"/>
        <end position="180"/>
    </location>
</feature>
<proteinExistence type="predicted"/>
<dbReference type="SUPFAM" id="SSF101941">
    <property type="entry name" value="NAC domain"/>
    <property type="match status" value="1"/>
</dbReference>
<dbReference type="GO" id="GO:0006355">
    <property type="term" value="P:regulation of DNA-templated transcription"/>
    <property type="evidence" value="ECO:0007669"/>
    <property type="project" value="InterPro"/>
</dbReference>
<evidence type="ECO:0000259" key="6">
    <source>
        <dbReference type="PROSITE" id="PS51005"/>
    </source>
</evidence>
<dbReference type="GO" id="GO:0003677">
    <property type="term" value="F:DNA binding"/>
    <property type="evidence" value="ECO:0007669"/>
    <property type="project" value="UniProtKB-KW"/>
</dbReference>
<dbReference type="InterPro" id="IPR036093">
    <property type="entry name" value="NAC_dom_sf"/>
</dbReference>
<organism evidence="7 8">
    <name type="scientific">Spinacia oleracea</name>
    <name type="common">Spinach</name>
    <dbReference type="NCBI Taxonomy" id="3562"/>
    <lineage>
        <taxon>Eukaryota</taxon>
        <taxon>Viridiplantae</taxon>
        <taxon>Streptophyta</taxon>
        <taxon>Embryophyta</taxon>
        <taxon>Tracheophyta</taxon>
        <taxon>Spermatophyta</taxon>
        <taxon>Magnoliopsida</taxon>
        <taxon>eudicotyledons</taxon>
        <taxon>Gunneridae</taxon>
        <taxon>Pentapetalae</taxon>
        <taxon>Caryophyllales</taxon>
        <taxon>Chenopodiaceae</taxon>
        <taxon>Chenopodioideae</taxon>
        <taxon>Anserineae</taxon>
        <taxon>Spinacia</taxon>
    </lineage>
</organism>
<keyword evidence="7" id="KW-1185">Reference proteome</keyword>
<dbReference type="PANTHER" id="PTHR31719:SF179">
    <property type="entry name" value="OS08G0148400 PROTEIN"/>
    <property type="match status" value="1"/>
</dbReference>
<name>A0A9R0II92_SPIOL</name>
<reference evidence="8" key="2">
    <citation type="submission" date="2025-08" db="UniProtKB">
        <authorList>
            <consortium name="RefSeq"/>
        </authorList>
    </citation>
    <scope>IDENTIFICATION</scope>
    <source>
        <tissue evidence="8">Leaf</tissue>
    </source>
</reference>
<gene>
    <name evidence="8" type="primary">LOC110789438</name>
</gene>
<dbReference type="AlphaFoldDB" id="A0A9R0II92"/>
<feature type="region of interest" description="Disordered" evidence="5">
    <location>
        <begin position="183"/>
        <end position="231"/>
    </location>
</feature>
<feature type="compositionally biased region" description="Basic and acidic residues" evidence="5">
    <location>
        <begin position="195"/>
        <end position="206"/>
    </location>
</feature>
<dbReference type="Pfam" id="PF02365">
    <property type="entry name" value="NAM"/>
    <property type="match status" value="1"/>
</dbReference>
<evidence type="ECO:0000256" key="2">
    <source>
        <dbReference type="ARBA" id="ARBA00023125"/>
    </source>
</evidence>
<evidence type="ECO:0000256" key="1">
    <source>
        <dbReference type="ARBA" id="ARBA00023015"/>
    </source>
</evidence>
<dbReference type="KEGG" id="soe:110789438"/>
<keyword evidence="2" id="KW-0238">DNA-binding</keyword>
<feature type="compositionally biased region" description="Basic residues" evidence="5">
    <location>
        <begin position="183"/>
        <end position="194"/>
    </location>
</feature>
<protein>
    <submittedName>
        <fullName evidence="8">NAC domain-containing protein 2-like</fullName>
    </submittedName>
</protein>
<evidence type="ECO:0000313" key="8">
    <source>
        <dbReference type="RefSeq" id="XP_021849793.2"/>
    </source>
</evidence>
<dbReference type="PANTHER" id="PTHR31719">
    <property type="entry name" value="NAC TRANSCRIPTION FACTOR 56"/>
    <property type="match status" value="1"/>
</dbReference>
<sequence>MEQQLDPSTNLALQKSQLFYKDYSTGFRFHPHDEELISVYLEPKIKCQILPKNLMHEVNIYKHHPNFLAEHFLPQGERDWYFFTPRDKKYKNGSRPDRKAGDGYWKATGADKEIRDKSNKIIGYRKSLVYYEGKPKMGDKTDWIMHEFRVEGPPNVHRNFPNEDIGMRLDDWVLCRIYKKQKNKSEKKKASRPKKASDGKKKKGEESLSVAPVIMKKNKKNPRSSASGNSNNVDVAVNINVQNNAISNNVTFNEVNNNLIPANFSYNDDDDNNNNEYGITGTSSVWNNYGSNGDLYPYSYSYSSVMEEANYGFQYSMELPALE</sequence>
<keyword evidence="3" id="KW-0804">Transcription</keyword>
<evidence type="ECO:0000256" key="3">
    <source>
        <dbReference type="ARBA" id="ARBA00023163"/>
    </source>
</evidence>
<keyword evidence="1" id="KW-0805">Transcription regulation</keyword>
<evidence type="ECO:0000256" key="4">
    <source>
        <dbReference type="ARBA" id="ARBA00023242"/>
    </source>
</evidence>
<accession>A0A9R0II92</accession>
<evidence type="ECO:0000313" key="7">
    <source>
        <dbReference type="Proteomes" id="UP000813463"/>
    </source>
</evidence>
<dbReference type="PROSITE" id="PS51005">
    <property type="entry name" value="NAC"/>
    <property type="match status" value="1"/>
</dbReference>
<keyword evidence="4" id="KW-0539">Nucleus</keyword>
<dbReference type="Proteomes" id="UP000813463">
    <property type="component" value="Chromosome 5"/>
</dbReference>
<dbReference type="Gene3D" id="2.170.150.80">
    <property type="entry name" value="NAC domain"/>
    <property type="match status" value="1"/>
</dbReference>
<dbReference type="InterPro" id="IPR003441">
    <property type="entry name" value="NAC-dom"/>
</dbReference>